<dbReference type="InterPro" id="IPR011006">
    <property type="entry name" value="CheY-like_superfamily"/>
</dbReference>
<dbReference type="Pfam" id="PF25601">
    <property type="entry name" value="AAA_lid_14"/>
    <property type="match status" value="1"/>
</dbReference>
<keyword evidence="1" id="KW-0547">Nucleotide-binding</keyword>
<dbReference type="GO" id="GO:0006355">
    <property type="term" value="P:regulation of DNA-templated transcription"/>
    <property type="evidence" value="ECO:0007669"/>
    <property type="project" value="InterPro"/>
</dbReference>
<evidence type="ECO:0000313" key="8">
    <source>
        <dbReference type="EMBL" id="RCK80254.1"/>
    </source>
</evidence>
<dbReference type="FunFam" id="3.40.50.300:FF:000006">
    <property type="entry name" value="DNA-binding transcriptional regulator NtrC"/>
    <property type="match status" value="1"/>
</dbReference>
<dbReference type="PRINTS" id="PR01590">
    <property type="entry name" value="HTHFIS"/>
</dbReference>
<dbReference type="Gene3D" id="3.40.50.2300">
    <property type="match status" value="1"/>
</dbReference>
<organism evidence="8 9">
    <name type="scientific">Candidatus Ozemobacter sibiricus</name>
    <dbReference type="NCBI Taxonomy" id="2268124"/>
    <lineage>
        <taxon>Bacteria</taxon>
        <taxon>Candidatus Ozemobacteria</taxon>
        <taxon>Candidatus Ozemobacterales</taxon>
        <taxon>Candidatus Ozemobacteraceae</taxon>
        <taxon>Candidatus Ozemobacter</taxon>
    </lineage>
</organism>
<evidence type="ECO:0000256" key="5">
    <source>
        <dbReference type="PROSITE-ProRule" id="PRU00169"/>
    </source>
</evidence>
<comment type="caution">
    <text evidence="8">The sequence shown here is derived from an EMBL/GenBank/DDBJ whole genome shotgun (WGS) entry which is preliminary data.</text>
</comment>
<dbReference type="Gene3D" id="3.40.50.300">
    <property type="entry name" value="P-loop containing nucleotide triphosphate hydrolases"/>
    <property type="match status" value="1"/>
</dbReference>
<proteinExistence type="predicted"/>
<dbReference type="InterPro" id="IPR001789">
    <property type="entry name" value="Sig_transdc_resp-reg_receiver"/>
</dbReference>
<gene>
    <name evidence="8" type="ORF">OZSIB_3436</name>
</gene>
<evidence type="ECO:0000256" key="3">
    <source>
        <dbReference type="ARBA" id="ARBA00023015"/>
    </source>
</evidence>
<reference evidence="8 9" key="1">
    <citation type="submission" date="2018-05" db="EMBL/GenBank/DDBJ databases">
        <title>A metagenomic window into the 2 km-deep terrestrial subsurface aquifer revealed taxonomically and functionally diverse microbial community comprising novel uncultured bacterial lineages.</title>
        <authorList>
            <person name="Kadnikov V.V."/>
            <person name="Mardanov A.V."/>
            <person name="Beletsky A.V."/>
            <person name="Banks D."/>
            <person name="Pimenov N.V."/>
            <person name="Frank Y.A."/>
            <person name="Karnachuk O.V."/>
            <person name="Ravin N.V."/>
        </authorList>
    </citation>
    <scope>NUCLEOTIDE SEQUENCE [LARGE SCALE GENOMIC DNA]</scope>
    <source>
        <strain evidence="8">BY5</strain>
    </source>
</reference>
<keyword evidence="4" id="KW-0804">Transcription</keyword>
<dbReference type="CDD" id="cd00009">
    <property type="entry name" value="AAA"/>
    <property type="match status" value="1"/>
</dbReference>
<dbReference type="SMART" id="SM00382">
    <property type="entry name" value="AAA"/>
    <property type="match status" value="1"/>
</dbReference>
<keyword evidence="3" id="KW-0805">Transcription regulation</keyword>
<dbReference type="GO" id="GO:0000160">
    <property type="term" value="P:phosphorelay signal transduction system"/>
    <property type="evidence" value="ECO:0007669"/>
    <property type="project" value="InterPro"/>
</dbReference>
<dbReference type="InterPro" id="IPR058031">
    <property type="entry name" value="AAA_lid_NorR"/>
</dbReference>
<evidence type="ECO:0000256" key="4">
    <source>
        <dbReference type="ARBA" id="ARBA00023163"/>
    </source>
</evidence>
<sequence length="491" mass="52908">MRILVVDDNASLVRGLATFLRQEGHAPATAGSVTEAVGKLAEAAFDLIITDLELPDGKGLEVIRRARAAVPAPEVILMTAYGSVESAVEAMKLGAMDYLTKPVPLEEFAFRIERVARLRQAEARAEVLSRARDTLLERAGLASPLEQMVGRSPEIRHVKETIRKVAAFPSTVLLTGETGTGKEMAARAVHALSPWAEGPFVRVNCASIPESLFEAELFGHEKGAFTDARERRIGRFEAARGGTLFLDEVGEVPLHLQAKLLRALQDKEIVRVGGTAPIAVETRIVAATNRDLAAMVAAGTFREDLLYRLAVVRIDLPPLRRRPEDLPELAEHLLEGFRREFGRPRLRFGPGVLEALARHSWPGNVRELRNAIERAVVLAEGEELSVAAFPVASLVEPRSCEALAAAPEPAAAAEAPAAASGGEGGAEASLAQGLNAALDAFERQLIERALQEAGGVKTRAAALLKISRPNLIYRMKRHGLWKGPEEPGDGV</sequence>
<dbReference type="CDD" id="cd00156">
    <property type="entry name" value="REC"/>
    <property type="match status" value="1"/>
</dbReference>
<dbReference type="InterPro" id="IPR003593">
    <property type="entry name" value="AAA+_ATPase"/>
</dbReference>
<dbReference type="SUPFAM" id="SSF52172">
    <property type="entry name" value="CheY-like"/>
    <property type="match status" value="1"/>
</dbReference>
<dbReference type="SMART" id="SM00448">
    <property type="entry name" value="REC"/>
    <property type="match status" value="1"/>
</dbReference>
<dbReference type="Pfam" id="PF02954">
    <property type="entry name" value="HTH_8"/>
    <property type="match status" value="1"/>
</dbReference>
<dbReference type="InterPro" id="IPR002197">
    <property type="entry name" value="HTH_Fis"/>
</dbReference>
<feature type="modified residue" description="4-aspartylphosphate" evidence="5">
    <location>
        <position position="51"/>
    </location>
</feature>
<keyword evidence="5" id="KW-0597">Phosphoprotein</keyword>
<feature type="domain" description="Response regulatory" evidence="7">
    <location>
        <begin position="2"/>
        <end position="116"/>
    </location>
</feature>
<dbReference type="Pfam" id="PF00158">
    <property type="entry name" value="Sigma54_activat"/>
    <property type="match status" value="1"/>
</dbReference>
<name>A0A367ZQ34_9BACT</name>
<evidence type="ECO:0000313" key="9">
    <source>
        <dbReference type="Proteomes" id="UP000252355"/>
    </source>
</evidence>
<dbReference type="Gene3D" id="1.10.8.60">
    <property type="match status" value="1"/>
</dbReference>
<dbReference type="Pfam" id="PF00072">
    <property type="entry name" value="Response_reg"/>
    <property type="match status" value="1"/>
</dbReference>
<dbReference type="PROSITE" id="PS50110">
    <property type="entry name" value="RESPONSE_REGULATORY"/>
    <property type="match status" value="1"/>
</dbReference>
<dbReference type="PROSITE" id="PS00688">
    <property type="entry name" value="SIGMA54_INTERACT_3"/>
    <property type="match status" value="1"/>
</dbReference>
<keyword evidence="2" id="KW-0067">ATP-binding</keyword>
<dbReference type="InterPro" id="IPR002078">
    <property type="entry name" value="Sigma_54_int"/>
</dbReference>
<dbReference type="InterPro" id="IPR025944">
    <property type="entry name" value="Sigma_54_int_dom_CS"/>
</dbReference>
<evidence type="ECO:0000259" key="6">
    <source>
        <dbReference type="PROSITE" id="PS50045"/>
    </source>
</evidence>
<dbReference type="Gene3D" id="1.10.10.60">
    <property type="entry name" value="Homeodomain-like"/>
    <property type="match status" value="1"/>
</dbReference>
<dbReference type="PANTHER" id="PTHR32071">
    <property type="entry name" value="TRANSCRIPTIONAL REGULATORY PROTEIN"/>
    <property type="match status" value="1"/>
</dbReference>
<dbReference type="SUPFAM" id="SSF46689">
    <property type="entry name" value="Homeodomain-like"/>
    <property type="match status" value="1"/>
</dbReference>
<dbReference type="GO" id="GO:0043565">
    <property type="term" value="F:sequence-specific DNA binding"/>
    <property type="evidence" value="ECO:0007669"/>
    <property type="project" value="InterPro"/>
</dbReference>
<evidence type="ECO:0000259" key="7">
    <source>
        <dbReference type="PROSITE" id="PS50110"/>
    </source>
</evidence>
<dbReference type="EMBL" id="QOQW01000007">
    <property type="protein sequence ID" value="RCK80254.1"/>
    <property type="molecule type" value="Genomic_DNA"/>
</dbReference>
<dbReference type="AlphaFoldDB" id="A0A367ZQ34"/>
<dbReference type="InterPro" id="IPR027417">
    <property type="entry name" value="P-loop_NTPase"/>
</dbReference>
<dbReference type="PROSITE" id="PS50045">
    <property type="entry name" value="SIGMA54_INTERACT_4"/>
    <property type="match status" value="1"/>
</dbReference>
<dbReference type="GO" id="GO:0005524">
    <property type="term" value="F:ATP binding"/>
    <property type="evidence" value="ECO:0007669"/>
    <property type="project" value="UniProtKB-KW"/>
</dbReference>
<dbReference type="SUPFAM" id="SSF52540">
    <property type="entry name" value="P-loop containing nucleoside triphosphate hydrolases"/>
    <property type="match status" value="1"/>
</dbReference>
<feature type="domain" description="Sigma-54 factor interaction" evidence="6">
    <location>
        <begin position="148"/>
        <end position="377"/>
    </location>
</feature>
<accession>A0A367ZQ34</accession>
<dbReference type="InterPro" id="IPR009057">
    <property type="entry name" value="Homeodomain-like_sf"/>
</dbReference>
<protein>
    <submittedName>
        <fullName evidence="8">Response regulator of zinc sigma-54-dependent two-component system</fullName>
    </submittedName>
</protein>
<dbReference type="Proteomes" id="UP000252355">
    <property type="component" value="Unassembled WGS sequence"/>
</dbReference>
<evidence type="ECO:0000256" key="2">
    <source>
        <dbReference type="ARBA" id="ARBA00022840"/>
    </source>
</evidence>
<evidence type="ECO:0000256" key="1">
    <source>
        <dbReference type="ARBA" id="ARBA00022741"/>
    </source>
</evidence>